<feature type="region of interest" description="Disordered" evidence="1">
    <location>
        <begin position="538"/>
        <end position="566"/>
    </location>
</feature>
<dbReference type="EMBL" id="JBHUFB010000009">
    <property type="protein sequence ID" value="MFD1812289.1"/>
    <property type="molecule type" value="Genomic_DNA"/>
</dbReference>
<gene>
    <name evidence="4" type="ORF">ACFSJG_08690</name>
</gene>
<dbReference type="Pfam" id="PF16640">
    <property type="entry name" value="Big_3_5"/>
    <property type="match status" value="3"/>
</dbReference>
<dbReference type="Proteomes" id="UP001597286">
    <property type="component" value="Unassembled WGS sequence"/>
</dbReference>
<dbReference type="InterPro" id="IPR032109">
    <property type="entry name" value="Big_3_5"/>
</dbReference>
<proteinExistence type="predicted"/>
<accession>A0ABW4P1P2</accession>
<dbReference type="InterPro" id="IPR013783">
    <property type="entry name" value="Ig-like_fold"/>
</dbReference>
<dbReference type="Gene3D" id="2.60.40.10">
    <property type="entry name" value="Immunoglobulins"/>
    <property type="match status" value="3"/>
</dbReference>
<feature type="domain" description="Bacterial Ig-like" evidence="3">
    <location>
        <begin position="467"/>
        <end position="546"/>
    </location>
</feature>
<dbReference type="RefSeq" id="WP_378484801.1">
    <property type="nucleotide sequence ID" value="NZ_JBHUFB010000009.1"/>
</dbReference>
<feature type="chain" id="PRO_5045772587" evidence="2">
    <location>
        <begin position="32"/>
        <end position="566"/>
    </location>
</feature>
<name>A0ABW4P1P2_9NOCA</name>
<evidence type="ECO:0000259" key="3">
    <source>
        <dbReference type="Pfam" id="PF16640"/>
    </source>
</evidence>
<keyword evidence="5" id="KW-1185">Reference proteome</keyword>
<comment type="caution">
    <text evidence="4">The sequence shown here is derived from an EMBL/GenBank/DDBJ whole genome shotgun (WGS) entry which is preliminary data.</text>
</comment>
<evidence type="ECO:0000256" key="1">
    <source>
        <dbReference type="SAM" id="MobiDB-lite"/>
    </source>
</evidence>
<evidence type="ECO:0000313" key="5">
    <source>
        <dbReference type="Proteomes" id="UP001597286"/>
    </source>
</evidence>
<reference evidence="5" key="1">
    <citation type="journal article" date="2019" name="Int. J. Syst. Evol. Microbiol.">
        <title>The Global Catalogue of Microorganisms (GCM) 10K type strain sequencing project: providing services to taxonomists for standard genome sequencing and annotation.</title>
        <authorList>
            <consortium name="The Broad Institute Genomics Platform"/>
            <consortium name="The Broad Institute Genome Sequencing Center for Infectious Disease"/>
            <person name="Wu L."/>
            <person name="Ma J."/>
        </authorList>
    </citation>
    <scope>NUCLEOTIDE SEQUENCE [LARGE SCALE GENOMIC DNA]</scope>
    <source>
        <strain evidence="5">DT72</strain>
    </source>
</reference>
<evidence type="ECO:0000256" key="2">
    <source>
        <dbReference type="SAM" id="SignalP"/>
    </source>
</evidence>
<feature type="signal peptide" evidence="2">
    <location>
        <begin position="1"/>
        <end position="31"/>
    </location>
</feature>
<organism evidence="4 5">
    <name type="scientific">Rhodococcus gannanensis</name>
    <dbReference type="NCBI Taxonomy" id="1960308"/>
    <lineage>
        <taxon>Bacteria</taxon>
        <taxon>Bacillati</taxon>
        <taxon>Actinomycetota</taxon>
        <taxon>Actinomycetes</taxon>
        <taxon>Mycobacteriales</taxon>
        <taxon>Nocardiaceae</taxon>
        <taxon>Rhodococcus</taxon>
    </lineage>
</organism>
<evidence type="ECO:0000313" key="4">
    <source>
        <dbReference type="EMBL" id="MFD1812289.1"/>
    </source>
</evidence>
<feature type="domain" description="Bacterial Ig-like" evidence="3">
    <location>
        <begin position="272"/>
        <end position="355"/>
    </location>
</feature>
<protein>
    <submittedName>
        <fullName evidence="4">Ig-like domain-containing protein</fullName>
    </submittedName>
</protein>
<feature type="domain" description="Bacterial Ig-like" evidence="3">
    <location>
        <begin position="367"/>
        <end position="450"/>
    </location>
</feature>
<sequence length="566" mass="56042">MNKNKLRGLAAPLGVGVVAGTMMLTGVPAGAAPTTTTFINTCLATPSAVAGPQSQSQEASIVIDAPASVNAGEEYDVVVTAPPLSVPNSNSGSSLQSVSRLKVDMEVPQNAQIVSTEIVPGTSSGLSGVAPNLLRVNENGVVDANGGILRLSGNNQVIGNSPTASKSSRGGIVALAQSGTNTTFQLPQVKVRLKAGPSGNVDIKLRSAGDAGAYGNDKNYLTFLPEASLIITAWAPTQCSPRDTSTAPLNSGAGPLATTSIVEADKQTTTTVAAPGAVKNGDTVTLTANVNPAANGGTVQFAVNGADIGGPVDVVNGAASTTHLFDTDGDFTVTAVYSGTAGFVGSTSAPKTINVSTDDIVTSLAMTAPDKAYVGQDVNLHAQVTPAVQGGTVEFTINGGDKVTGTVGSDGVAVAPYTFTNTGTHSVVARYSGTDGVAASVAPAFPVSVTNAPAADVQTTTTLAPVGTVAKGQPVTLTANVDPANANGTVQFMLGNTPLGAPVPVVNGVATLPTTFASAGTYSVTAQFVGSAGFIDSDSQPQTLTVPGDPDNGGGTGSLDGLFGSS</sequence>
<keyword evidence="2" id="KW-0732">Signal</keyword>